<organism evidence="2 3">
    <name type="scientific">Clostridium perfringens</name>
    <dbReference type="NCBI Taxonomy" id="1502"/>
    <lineage>
        <taxon>Bacteria</taxon>
        <taxon>Bacillati</taxon>
        <taxon>Bacillota</taxon>
        <taxon>Clostridia</taxon>
        <taxon>Eubacteriales</taxon>
        <taxon>Clostridiaceae</taxon>
        <taxon>Clostridium</taxon>
    </lineage>
</organism>
<proteinExistence type="predicted"/>
<sequence>MRENKIYFIGEGIVSVIIVCFTFKLYLYNKILYDIQEKYSNQIQKALMVAREPYYFKYLISGILFITLLVVYTTFVISKQYIGIDRWIIFIINLVLLIILLIVFWNPIITTIAILLLSAGGIVIAIGY</sequence>
<dbReference type="Proteomes" id="UP000668358">
    <property type="component" value="Unassembled WGS sequence"/>
</dbReference>
<dbReference type="AlphaFoldDB" id="A0ABD4PRI5"/>
<feature type="transmembrane region" description="Helical" evidence="1">
    <location>
        <begin position="111"/>
        <end position="127"/>
    </location>
</feature>
<dbReference type="RefSeq" id="WP_003464865.1">
    <property type="nucleotide sequence ID" value="NZ_CATNXL010000004.1"/>
</dbReference>
<name>A0ABD4PRI5_CLOPF</name>
<evidence type="ECO:0000313" key="3">
    <source>
        <dbReference type="Proteomes" id="UP000668358"/>
    </source>
</evidence>
<keyword evidence="1" id="KW-0472">Membrane</keyword>
<feature type="transmembrane region" description="Helical" evidence="1">
    <location>
        <begin position="87"/>
        <end position="105"/>
    </location>
</feature>
<keyword evidence="1" id="KW-0812">Transmembrane</keyword>
<dbReference type="EMBL" id="JAENRE010000010">
    <property type="protein sequence ID" value="MBO3417821.1"/>
    <property type="molecule type" value="Genomic_DNA"/>
</dbReference>
<accession>A0ABD4PRI5</accession>
<feature type="transmembrane region" description="Helical" evidence="1">
    <location>
        <begin position="7"/>
        <end position="28"/>
    </location>
</feature>
<evidence type="ECO:0000313" key="2">
    <source>
        <dbReference type="EMBL" id="MBO3417821.1"/>
    </source>
</evidence>
<keyword evidence="1" id="KW-1133">Transmembrane helix</keyword>
<gene>
    <name evidence="2" type="ORF">JJB78_15130</name>
</gene>
<reference evidence="2 3" key="1">
    <citation type="submission" date="2020-12" db="EMBL/GenBank/DDBJ databases">
        <title>Comparative genomics of Clostridium perfringens reveals patterns of host-associated phylogenetic clades and virulence factors.</title>
        <authorList>
            <person name="Smith A.H."/>
            <person name="Geier R."/>
        </authorList>
    </citation>
    <scope>NUCLEOTIDE SEQUENCE [LARGE SCALE GENOMIC DNA]</scope>
    <source>
        <strain evidence="2 3">CHD15829P</strain>
    </source>
</reference>
<protein>
    <submittedName>
        <fullName evidence="2">Uncharacterized protein</fullName>
    </submittedName>
</protein>
<comment type="caution">
    <text evidence="2">The sequence shown here is derived from an EMBL/GenBank/DDBJ whole genome shotgun (WGS) entry which is preliminary data.</text>
</comment>
<feature type="transmembrane region" description="Helical" evidence="1">
    <location>
        <begin position="55"/>
        <end position="75"/>
    </location>
</feature>
<evidence type="ECO:0000256" key="1">
    <source>
        <dbReference type="SAM" id="Phobius"/>
    </source>
</evidence>